<dbReference type="GO" id="GO:0019632">
    <property type="term" value="P:shikimate metabolic process"/>
    <property type="evidence" value="ECO:0007669"/>
    <property type="project" value="TreeGrafter"/>
</dbReference>
<dbReference type="Gene3D" id="3.40.50.720">
    <property type="entry name" value="NAD(P)-binding Rossmann-like Domain"/>
    <property type="match status" value="1"/>
</dbReference>
<keyword evidence="2" id="KW-0028">Amino-acid biosynthesis</keyword>
<evidence type="ECO:0000256" key="1">
    <source>
        <dbReference type="ARBA" id="ARBA00004871"/>
    </source>
</evidence>
<gene>
    <name evidence="5" type="ORF">FMM08_03825</name>
</gene>
<dbReference type="GO" id="GO:0009423">
    <property type="term" value="P:chorismate biosynthetic process"/>
    <property type="evidence" value="ECO:0007669"/>
    <property type="project" value="TreeGrafter"/>
</dbReference>
<proteinExistence type="predicted"/>
<dbReference type="SUPFAM" id="SSF53223">
    <property type="entry name" value="Aminoacid dehydrogenase-like, N-terminal domain"/>
    <property type="match status" value="1"/>
</dbReference>
<feature type="domain" description="SDH C-terminal" evidence="4">
    <location>
        <begin position="243"/>
        <end position="271"/>
    </location>
</feature>
<evidence type="ECO:0000259" key="4">
    <source>
        <dbReference type="Pfam" id="PF18317"/>
    </source>
</evidence>
<dbReference type="GO" id="GO:0004764">
    <property type="term" value="F:shikimate 3-dehydrogenase (NADP+) activity"/>
    <property type="evidence" value="ECO:0007669"/>
    <property type="project" value="UniProtKB-EC"/>
</dbReference>
<dbReference type="PANTHER" id="PTHR21089">
    <property type="entry name" value="SHIKIMATE DEHYDROGENASE"/>
    <property type="match status" value="1"/>
</dbReference>
<comment type="caution">
    <text evidence="5">The sequence shown here is derived from an EMBL/GenBank/DDBJ whole genome shotgun (WGS) entry which is preliminary data.</text>
</comment>
<accession>A0A5C8ZJT3</accession>
<keyword evidence="6" id="KW-1185">Reference proteome</keyword>
<dbReference type="InterPro" id="IPR022893">
    <property type="entry name" value="Shikimate_DH_fam"/>
</dbReference>
<feature type="domain" description="Shikimate dehydrogenase substrate binding N-terminal" evidence="3">
    <location>
        <begin position="5"/>
        <end position="86"/>
    </location>
</feature>
<dbReference type="EMBL" id="VKAC01000002">
    <property type="protein sequence ID" value="TXR57391.1"/>
    <property type="molecule type" value="Genomic_DNA"/>
</dbReference>
<organism evidence="5 6">
    <name type="scientific">Quadrisphaera setariae</name>
    <dbReference type="NCBI Taxonomy" id="2593304"/>
    <lineage>
        <taxon>Bacteria</taxon>
        <taxon>Bacillati</taxon>
        <taxon>Actinomycetota</taxon>
        <taxon>Actinomycetes</taxon>
        <taxon>Kineosporiales</taxon>
        <taxon>Kineosporiaceae</taxon>
        <taxon>Quadrisphaera</taxon>
    </lineage>
</organism>
<evidence type="ECO:0000256" key="2">
    <source>
        <dbReference type="ARBA" id="ARBA00023141"/>
    </source>
</evidence>
<dbReference type="InterPro" id="IPR041121">
    <property type="entry name" value="SDH_C"/>
</dbReference>
<dbReference type="GO" id="GO:0009073">
    <property type="term" value="P:aromatic amino acid family biosynthetic process"/>
    <property type="evidence" value="ECO:0007669"/>
    <property type="project" value="UniProtKB-KW"/>
</dbReference>
<evidence type="ECO:0000313" key="6">
    <source>
        <dbReference type="Proteomes" id="UP000321234"/>
    </source>
</evidence>
<dbReference type="OrthoDB" id="9776868at2"/>
<dbReference type="AlphaFoldDB" id="A0A5C8ZJT3"/>
<dbReference type="NCBIfam" id="NF001311">
    <property type="entry name" value="PRK00258.1-3"/>
    <property type="match status" value="1"/>
</dbReference>
<dbReference type="InterPro" id="IPR046346">
    <property type="entry name" value="Aminoacid_DH-like_N_sf"/>
</dbReference>
<dbReference type="GO" id="GO:0005829">
    <property type="term" value="C:cytosol"/>
    <property type="evidence" value="ECO:0007669"/>
    <property type="project" value="TreeGrafter"/>
</dbReference>
<dbReference type="GO" id="GO:0050661">
    <property type="term" value="F:NADP binding"/>
    <property type="evidence" value="ECO:0007669"/>
    <property type="project" value="TreeGrafter"/>
</dbReference>
<dbReference type="InterPro" id="IPR013708">
    <property type="entry name" value="Shikimate_DH-bd_N"/>
</dbReference>
<protein>
    <submittedName>
        <fullName evidence="5">Shikimate dehydrogenase</fullName>
        <ecNumber evidence="5">1.1.1.25</ecNumber>
    </submittedName>
</protein>
<dbReference type="SUPFAM" id="SSF51735">
    <property type="entry name" value="NAD(P)-binding Rossmann-fold domains"/>
    <property type="match status" value="1"/>
</dbReference>
<dbReference type="Pfam" id="PF18317">
    <property type="entry name" value="SDH_C"/>
    <property type="match status" value="1"/>
</dbReference>
<comment type="pathway">
    <text evidence="1">Metabolic intermediate biosynthesis; chorismate biosynthesis; chorismate from D-erythrose 4-phosphate and phosphoenolpyruvate: step 4/7.</text>
</comment>
<reference evidence="5 6" key="1">
    <citation type="submission" date="2019-07" db="EMBL/GenBank/DDBJ databases">
        <title>Quadrisphaera sp. strain DD2A genome sequencing and assembly.</title>
        <authorList>
            <person name="Kim I."/>
        </authorList>
    </citation>
    <scope>NUCLEOTIDE SEQUENCE [LARGE SCALE GENOMIC DNA]</scope>
    <source>
        <strain evidence="5 6">DD2A</strain>
    </source>
</reference>
<dbReference type="Proteomes" id="UP000321234">
    <property type="component" value="Unassembled WGS sequence"/>
</dbReference>
<keyword evidence="2" id="KW-0057">Aromatic amino acid biosynthesis</keyword>
<evidence type="ECO:0000259" key="3">
    <source>
        <dbReference type="Pfam" id="PF08501"/>
    </source>
</evidence>
<evidence type="ECO:0000313" key="5">
    <source>
        <dbReference type="EMBL" id="TXR57391.1"/>
    </source>
</evidence>
<dbReference type="RefSeq" id="WP_147925032.1">
    <property type="nucleotide sequence ID" value="NZ_VKAC01000002.1"/>
</dbReference>
<dbReference type="Gene3D" id="3.40.50.10860">
    <property type="entry name" value="Leucine Dehydrogenase, chain A, domain 1"/>
    <property type="match status" value="1"/>
</dbReference>
<sequence>MRAAVWGSPISHSLSPALHRAAYAALGLDWHYDLAEVDVAGLPAAVARLDEHWAGASLTMPLKAAVLDLVAEASPLALAVGAVNTLVPVPGRPGAWRGENTDVHGVVAALADAGTTTARTAAVLGGGATAASALAALAQLGAAEPVVHVRSPERAAGLVEVGERLGVRVRLQRWGRPEELAGELAEVDVVVSTAPPGAADEAAAALGRAGAAPAGALLDVVYAPWPTDLATAWTAAGGRASGGLDMLVHQAAAQVELMTGCPAPLEVMQAAGGAAMAERLLLR</sequence>
<dbReference type="Pfam" id="PF08501">
    <property type="entry name" value="Shikimate_dh_N"/>
    <property type="match status" value="1"/>
</dbReference>
<dbReference type="PANTHER" id="PTHR21089:SF1">
    <property type="entry name" value="BIFUNCTIONAL 3-DEHYDROQUINATE DEHYDRATASE_SHIKIMATE DEHYDROGENASE, CHLOROPLASTIC"/>
    <property type="match status" value="1"/>
</dbReference>
<dbReference type="EC" id="1.1.1.25" evidence="5"/>
<dbReference type="InterPro" id="IPR036291">
    <property type="entry name" value="NAD(P)-bd_dom_sf"/>
</dbReference>
<keyword evidence="5" id="KW-0560">Oxidoreductase</keyword>
<name>A0A5C8ZJT3_9ACTN</name>